<evidence type="ECO:0000313" key="2">
    <source>
        <dbReference type="Proteomes" id="UP000063699"/>
    </source>
</evidence>
<dbReference type="SUPFAM" id="SSF47203">
    <property type="entry name" value="Acyl-CoA dehydrogenase C-terminal domain-like"/>
    <property type="match status" value="1"/>
</dbReference>
<dbReference type="InterPro" id="IPR036250">
    <property type="entry name" value="AcylCo_DH-like_C"/>
</dbReference>
<proteinExistence type="predicted"/>
<evidence type="ECO:0000313" key="1">
    <source>
        <dbReference type="EMBL" id="ALG10438.1"/>
    </source>
</evidence>
<sequence length="182" mass="19078">MSITLTAPPSTRYAAVLDALHEKVSPGGLVVSSTGIVLASPQVLPDAPVRFGLAVSRGTPADPATLARFTGELLAAHRDLLRRTVDHAIRHLESRTSAGTTLLAKQMVQGNLADIALELTENTVLAGLGLDSKDTRWRSHSSLVTTGRALLKLLGASGFLSDGPAGELHQAEIAGNVYQGER</sequence>
<reference evidence="1 2" key="1">
    <citation type="submission" date="2015-07" db="EMBL/GenBank/DDBJ databases">
        <title>Genome sequencing of Kibdelosporangium phytohabitans.</title>
        <authorList>
            <person name="Qin S."/>
            <person name="Xing K."/>
        </authorList>
    </citation>
    <scope>NUCLEOTIDE SEQUENCE [LARGE SCALE GENOMIC DNA]</scope>
    <source>
        <strain evidence="1 2">KLBMP1111</strain>
    </source>
</reference>
<protein>
    <recommendedName>
        <fullName evidence="3">Acyl-CoA dehydrogenase/oxidase C-terminal domain-containing protein</fullName>
    </recommendedName>
</protein>
<evidence type="ECO:0008006" key="3">
    <source>
        <dbReference type="Google" id="ProtNLM"/>
    </source>
</evidence>
<gene>
    <name evidence="1" type="ORF">AOZ06_29260</name>
</gene>
<dbReference type="EMBL" id="CP012752">
    <property type="protein sequence ID" value="ALG10438.1"/>
    <property type="molecule type" value="Genomic_DNA"/>
</dbReference>
<dbReference type="STRING" id="860235.AOZ06_29260"/>
<accession>A0A0N9I736</accession>
<dbReference type="Proteomes" id="UP000063699">
    <property type="component" value="Chromosome"/>
</dbReference>
<keyword evidence="2" id="KW-1185">Reference proteome</keyword>
<dbReference type="AlphaFoldDB" id="A0A0N9I736"/>
<dbReference type="KEGG" id="kphy:AOZ06_29260"/>
<organism evidence="1 2">
    <name type="scientific">Kibdelosporangium phytohabitans</name>
    <dbReference type="NCBI Taxonomy" id="860235"/>
    <lineage>
        <taxon>Bacteria</taxon>
        <taxon>Bacillati</taxon>
        <taxon>Actinomycetota</taxon>
        <taxon>Actinomycetes</taxon>
        <taxon>Pseudonocardiales</taxon>
        <taxon>Pseudonocardiaceae</taxon>
        <taxon>Kibdelosporangium</taxon>
    </lineage>
</organism>
<name>A0A0N9I736_9PSEU</name>
<dbReference type="RefSeq" id="WP_054292341.1">
    <property type="nucleotide sequence ID" value="NZ_CP012752.1"/>
</dbReference>
<dbReference type="GO" id="GO:0016627">
    <property type="term" value="F:oxidoreductase activity, acting on the CH-CH group of donors"/>
    <property type="evidence" value="ECO:0007669"/>
    <property type="project" value="InterPro"/>
</dbReference>